<gene>
    <name evidence="1" type="ORF">METZ01_LOCUS404513</name>
</gene>
<name>A0A382VYV4_9ZZZZ</name>
<dbReference type="EMBL" id="UINC01155669">
    <property type="protein sequence ID" value="SVD51659.1"/>
    <property type="molecule type" value="Genomic_DNA"/>
</dbReference>
<protein>
    <submittedName>
        <fullName evidence="1">Uncharacterized protein</fullName>
    </submittedName>
</protein>
<feature type="non-terminal residue" evidence="1">
    <location>
        <position position="46"/>
    </location>
</feature>
<sequence length="46" mass="4966">MDTGLILSINMPNRSQEIGCTTIISTFSVIYKLSSRKNACVESGDA</sequence>
<evidence type="ECO:0000313" key="1">
    <source>
        <dbReference type="EMBL" id="SVD51659.1"/>
    </source>
</evidence>
<proteinExistence type="predicted"/>
<reference evidence="1" key="1">
    <citation type="submission" date="2018-05" db="EMBL/GenBank/DDBJ databases">
        <authorList>
            <person name="Lanie J.A."/>
            <person name="Ng W.-L."/>
            <person name="Kazmierczak K.M."/>
            <person name="Andrzejewski T.M."/>
            <person name="Davidsen T.M."/>
            <person name="Wayne K.J."/>
            <person name="Tettelin H."/>
            <person name="Glass J.I."/>
            <person name="Rusch D."/>
            <person name="Podicherti R."/>
            <person name="Tsui H.-C.T."/>
            <person name="Winkler M.E."/>
        </authorList>
    </citation>
    <scope>NUCLEOTIDE SEQUENCE</scope>
</reference>
<organism evidence="1">
    <name type="scientific">marine metagenome</name>
    <dbReference type="NCBI Taxonomy" id="408172"/>
    <lineage>
        <taxon>unclassified sequences</taxon>
        <taxon>metagenomes</taxon>
        <taxon>ecological metagenomes</taxon>
    </lineage>
</organism>
<dbReference type="AlphaFoldDB" id="A0A382VYV4"/>
<accession>A0A382VYV4</accession>